<proteinExistence type="predicted"/>
<sequence length="322" mass="35633">MKAKQIITAFLAVVLYVSCSDKVTLPSQPLSDYEKIYMPQAVNNPVKRILIVSDTAQTIIYGANYGGQDYPAQDIPVDFIINPALIDSFNQKNNTKYKALPSGSFSFTQTSAVIQKGKLTTEPLELKIKTGGAGAIDVLTDYLVPITMTAPKSNIKVNEDLRTTYYLIKSQPNLADYPDYSRTGWTIAGFSSEEPAEAQWGNGGQAIHALDDNTSTFWHSQWQNASPGPPHYIIVNMNETKILHGLWFIDRQNDQEGKPKEVQVQVSMDGVNWTDAGAFTLENSKATQKQFLSGFKSAKFFKVIFTSAYDAAYCHLAELGAF</sequence>
<evidence type="ECO:0000313" key="2">
    <source>
        <dbReference type="EMBL" id="THU38428.1"/>
    </source>
</evidence>
<dbReference type="Pfam" id="PF00754">
    <property type="entry name" value="F5_F8_type_C"/>
    <property type="match status" value="1"/>
</dbReference>
<dbReference type="PROSITE" id="PS50022">
    <property type="entry name" value="FA58C_3"/>
    <property type="match status" value="1"/>
</dbReference>
<evidence type="ECO:0000313" key="3">
    <source>
        <dbReference type="Proteomes" id="UP000306918"/>
    </source>
</evidence>
<evidence type="ECO:0000259" key="1">
    <source>
        <dbReference type="PROSITE" id="PS50022"/>
    </source>
</evidence>
<dbReference type="Proteomes" id="UP000306918">
    <property type="component" value="Unassembled WGS sequence"/>
</dbReference>
<name>A0A4S8HSB2_9BACT</name>
<organism evidence="2 3">
    <name type="scientific">Niastella caeni</name>
    <dbReference type="NCBI Taxonomy" id="2569763"/>
    <lineage>
        <taxon>Bacteria</taxon>
        <taxon>Pseudomonadati</taxon>
        <taxon>Bacteroidota</taxon>
        <taxon>Chitinophagia</taxon>
        <taxon>Chitinophagales</taxon>
        <taxon>Chitinophagaceae</taxon>
        <taxon>Niastella</taxon>
    </lineage>
</organism>
<protein>
    <submittedName>
        <fullName evidence="2">DUF1735 domain-containing protein</fullName>
    </submittedName>
</protein>
<dbReference type="InterPro" id="IPR008979">
    <property type="entry name" value="Galactose-bd-like_sf"/>
</dbReference>
<dbReference type="EMBL" id="STFF01000004">
    <property type="protein sequence ID" value="THU38428.1"/>
    <property type="molecule type" value="Genomic_DNA"/>
</dbReference>
<reference evidence="2 3" key="1">
    <citation type="submission" date="2019-04" db="EMBL/GenBank/DDBJ databases">
        <title>Niastella caeni sp. nov., isolated from activated sludge.</title>
        <authorList>
            <person name="Sheng M."/>
        </authorList>
    </citation>
    <scope>NUCLEOTIDE SEQUENCE [LARGE SCALE GENOMIC DNA]</scope>
    <source>
        <strain evidence="2 3">HX-2-15</strain>
    </source>
</reference>
<keyword evidence="3" id="KW-1185">Reference proteome</keyword>
<dbReference type="InterPro" id="IPR000421">
    <property type="entry name" value="FA58C"/>
</dbReference>
<gene>
    <name evidence="2" type="ORF">FAM09_17315</name>
</gene>
<dbReference type="RefSeq" id="WP_136578384.1">
    <property type="nucleotide sequence ID" value="NZ_STFF01000004.1"/>
</dbReference>
<feature type="domain" description="F5/8 type C" evidence="1">
    <location>
        <begin position="175"/>
        <end position="322"/>
    </location>
</feature>
<dbReference type="AlphaFoldDB" id="A0A4S8HSB2"/>
<dbReference type="Gene3D" id="2.60.120.260">
    <property type="entry name" value="Galactose-binding domain-like"/>
    <property type="match status" value="1"/>
</dbReference>
<dbReference type="Gene3D" id="2.60.40.1740">
    <property type="entry name" value="hypothetical protein (bacova_03559)"/>
    <property type="match status" value="1"/>
</dbReference>
<comment type="caution">
    <text evidence="2">The sequence shown here is derived from an EMBL/GenBank/DDBJ whole genome shotgun (WGS) entry which is preliminary data.</text>
</comment>
<dbReference type="SUPFAM" id="SSF49785">
    <property type="entry name" value="Galactose-binding domain-like"/>
    <property type="match status" value="1"/>
</dbReference>
<dbReference type="InterPro" id="IPR013728">
    <property type="entry name" value="BT_3987-like_N"/>
</dbReference>
<dbReference type="OrthoDB" id="3965347at2"/>
<accession>A0A4S8HSB2</accession>
<dbReference type="Pfam" id="PF08522">
    <property type="entry name" value="BT_3987-like_N"/>
    <property type="match status" value="1"/>
</dbReference>